<gene>
    <name evidence="2" type="ORF">I553_3894</name>
</gene>
<reference evidence="2" key="1">
    <citation type="submission" date="2014-01" db="EMBL/GenBank/DDBJ databases">
        <authorList>
            <person name="Brown-Elliot B."/>
            <person name="Wallace R."/>
            <person name="Lenaerts A."/>
            <person name="Ordway D."/>
            <person name="DeGroote M.A."/>
            <person name="Parker T."/>
            <person name="Sizemore C."/>
            <person name="Tallon L.J."/>
            <person name="Sadzewicz L.K."/>
            <person name="Sengamalay N."/>
            <person name="Fraser C.M."/>
            <person name="Hine E."/>
            <person name="Shefchek K.A."/>
            <person name="Das S.P."/>
            <person name="Tettelin H."/>
        </authorList>
    </citation>
    <scope>NUCLEOTIDE SEQUENCE [LARGE SCALE GENOMIC DNA]</scope>
    <source>
        <strain evidence="2">4042</strain>
    </source>
</reference>
<protein>
    <submittedName>
        <fullName evidence="2">Uncharacterized protein</fullName>
    </submittedName>
</protein>
<comment type="caution">
    <text evidence="2">The sequence shown here is derived from an EMBL/GenBank/DDBJ whole genome shotgun (WGS) entry which is preliminary data.</text>
</comment>
<evidence type="ECO:0000256" key="1">
    <source>
        <dbReference type="SAM" id="MobiDB-lite"/>
    </source>
</evidence>
<accession>X8DB70</accession>
<organism evidence="2">
    <name type="scientific">Mycobacterium xenopi 4042</name>
    <dbReference type="NCBI Taxonomy" id="1299334"/>
    <lineage>
        <taxon>Bacteria</taxon>
        <taxon>Bacillati</taxon>
        <taxon>Actinomycetota</taxon>
        <taxon>Actinomycetes</taxon>
        <taxon>Mycobacteriales</taxon>
        <taxon>Mycobacteriaceae</taxon>
        <taxon>Mycobacterium</taxon>
    </lineage>
</organism>
<evidence type="ECO:0000313" key="2">
    <source>
        <dbReference type="EMBL" id="EUA65852.1"/>
    </source>
</evidence>
<dbReference type="EMBL" id="JAOB01000025">
    <property type="protein sequence ID" value="EUA65852.1"/>
    <property type="molecule type" value="Genomic_DNA"/>
</dbReference>
<dbReference type="PATRIC" id="fig|1299334.3.peg.2108"/>
<dbReference type="AlphaFoldDB" id="X8DB70"/>
<sequence length="137" mass="14715">MNVFNAEVDGKPGVAILLTYGPDRDWLKNLNAGAEHGSNAAGRRSPSPTAKGQPGRGSQARHRWMATDFRTTAVRGSGAADQGGVEPTIRWPQQAHSASGGELVPTQPLSSSQFNRWPKSIATVRCSYETWRCSPPS</sequence>
<feature type="region of interest" description="Disordered" evidence="1">
    <location>
        <begin position="30"/>
        <end position="112"/>
    </location>
</feature>
<name>X8DB70_MYCXE</name>
<proteinExistence type="predicted"/>